<comment type="caution">
    <text evidence="1">The sequence shown here is derived from an EMBL/GenBank/DDBJ whole genome shotgun (WGS) entry which is preliminary data.</text>
</comment>
<dbReference type="PROSITE" id="PS51257">
    <property type="entry name" value="PROKAR_LIPOPROTEIN"/>
    <property type="match status" value="1"/>
</dbReference>
<protein>
    <recommendedName>
        <fullName evidence="3">Lipoprotein</fullName>
    </recommendedName>
</protein>
<dbReference type="Proteomes" id="UP001239462">
    <property type="component" value="Unassembled WGS sequence"/>
</dbReference>
<name>A0ABT7PIS6_9BACT</name>
<evidence type="ECO:0000313" key="2">
    <source>
        <dbReference type="Proteomes" id="UP001239462"/>
    </source>
</evidence>
<dbReference type="RefSeq" id="WP_289163781.1">
    <property type="nucleotide sequence ID" value="NZ_JASZZN010000007.1"/>
</dbReference>
<evidence type="ECO:0000313" key="1">
    <source>
        <dbReference type="EMBL" id="MDM4016166.1"/>
    </source>
</evidence>
<accession>A0ABT7PIS6</accession>
<proteinExistence type="predicted"/>
<reference evidence="1 2" key="1">
    <citation type="submission" date="2023-06" db="EMBL/GenBank/DDBJ databases">
        <title>Roseiconus lacunae JC819 isolated from Gulf of Mannar region, Tamil Nadu.</title>
        <authorList>
            <person name="Pk S."/>
            <person name="Ch S."/>
            <person name="Ch V.R."/>
        </authorList>
    </citation>
    <scope>NUCLEOTIDE SEQUENCE [LARGE SCALE GENOMIC DNA]</scope>
    <source>
        <strain evidence="1 2">JC819</strain>
    </source>
</reference>
<organism evidence="1 2">
    <name type="scientific">Roseiconus lacunae</name>
    <dbReference type="NCBI Taxonomy" id="2605694"/>
    <lineage>
        <taxon>Bacteria</taxon>
        <taxon>Pseudomonadati</taxon>
        <taxon>Planctomycetota</taxon>
        <taxon>Planctomycetia</taxon>
        <taxon>Pirellulales</taxon>
        <taxon>Pirellulaceae</taxon>
        <taxon>Roseiconus</taxon>
    </lineage>
</organism>
<dbReference type="EMBL" id="JASZZN010000007">
    <property type="protein sequence ID" value="MDM4016166.1"/>
    <property type="molecule type" value="Genomic_DNA"/>
</dbReference>
<gene>
    <name evidence="1" type="ORF">QTN89_12055</name>
</gene>
<evidence type="ECO:0008006" key="3">
    <source>
        <dbReference type="Google" id="ProtNLM"/>
    </source>
</evidence>
<keyword evidence="2" id="KW-1185">Reference proteome</keyword>
<sequence>MPQKSQLSFLPAFATLVLLVGCSPPATFRQQQGSVYATLDSPAAFPTGMRRTKDGWEDASTWHWKSVDVPQSLPGWIEEHKQREPGWIRRVMDRIRSTPPLMVGVIQIASIAAITAIAQSYRKVSSRP</sequence>